<name>A0A2P5W0P1_GOSBA</name>
<accession>A0A2P5W0P1</accession>
<dbReference type="Proteomes" id="UP000239757">
    <property type="component" value="Unassembled WGS sequence"/>
</dbReference>
<evidence type="ECO:0000313" key="2">
    <source>
        <dbReference type="Proteomes" id="UP000239757"/>
    </source>
</evidence>
<reference evidence="1 2" key="1">
    <citation type="submission" date="2015-01" db="EMBL/GenBank/DDBJ databases">
        <title>Genome of allotetraploid Gossypium barbadense reveals genomic plasticity and fiber elongation in cotton evolution.</title>
        <authorList>
            <person name="Chen X."/>
            <person name="Liu X."/>
            <person name="Zhao B."/>
            <person name="Zheng H."/>
            <person name="Hu Y."/>
            <person name="Lu G."/>
            <person name="Yang C."/>
            <person name="Chen J."/>
            <person name="Shan C."/>
            <person name="Zhang L."/>
            <person name="Zhou Y."/>
            <person name="Wang L."/>
            <person name="Guo W."/>
            <person name="Bai Y."/>
            <person name="Ruan J."/>
            <person name="Shangguan X."/>
            <person name="Mao Y."/>
            <person name="Jiang J."/>
            <person name="Zhu Y."/>
            <person name="Lei J."/>
            <person name="Kang H."/>
            <person name="Chen S."/>
            <person name="He X."/>
            <person name="Wang R."/>
            <person name="Wang Y."/>
            <person name="Chen J."/>
            <person name="Wang L."/>
            <person name="Yu S."/>
            <person name="Wang B."/>
            <person name="Wei J."/>
            <person name="Song S."/>
            <person name="Lu X."/>
            <person name="Gao Z."/>
            <person name="Gu W."/>
            <person name="Deng X."/>
            <person name="Ma D."/>
            <person name="Wang S."/>
            <person name="Liang W."/>
            <person name="Fang L."/>
            <person name="Cai C."/>
            <person name="Zhu X."/>
            <person name="Zhou B."/>
            <person name="Zhang Y."/>
            <person name="Chen Z."/>
            <person name="Xu S."/>
            <person name="Zhu R."/>
            <person name="Wang S."/>
            <person name="Zhang T."/>
            <person name="Zhao G."/>
        </authorList>
    </citation>
    <scope>NUCLEOTIDE SEQUENCE [LARGE SCALE GENOMIC DNA]</scope>
    <source>
        <strain evidence="2">cv. Xinhai21</strain>
        <tissue evidence="1">Leaf</tissue>
    </source>
</reference>
<evidence type="ECO:0000313" key="1">
    <source>
        <dbReference type="EMBL" id="PPR84646.1"/>
    </source>
</evidence>
<dbReference type="EMBL" id="KZ669752">
    <property type="protein sequence ID" value="PPR84646.1"/>
    <property type="molecule type" value="Genomic_DNA"/>
</dbReference>
<dbReference type="AlphaFoldDB" id="A0A2P5W0P1"/>
<proteinExistence type="predicted"/>
<gene>
    <name evidence="1" type="ORF">GOBAR_AA36060</name>
</gene>
<organism evidence="1 2">
    <name type="scientific">Gossypium barbadense</name>
    <name type="common">Sea Island cotton</name>
    <name type="synonym">Hibiscus barbadensis</name>
    <dbReference type="NCBI Taxonomy" id="3634"/>
    <lineage>
        <taxon>Eukaryota</taxon>
        <taxon>Viridiplantae</taxon>
        <taxon>Streptophyta</taxon>
        <taxon>Embryophyta</taxon>
        <taxon>Tracheophyta</taxon>
        <taxon>Spermatophyta</taxon>
        <taxon>Magnoliopsida</taxon>
        <taxon>eudicotyledons</taxon>
        <taxon>Gunneridae</taxon>
        <taxon>Pentapetalae</taxon>
        <taxon>rosids</taxon>
        <taxon>malvids</taxon>
        <taxon>Malvales</taxon>
        <taxon>Malvaceae</taxon>
        <taxon>Malvoideae</taxon>
        <taxon>Gossypium</taxon>
    </lineage>
</organism>
<dbReference type="OrthoDB" id="935082at2759"/>
<protein>
    <submittedName>
        <fullName evidence="1">Uncharacterized protein</fullName>
    </submittedName>
</protein>
<sequence>MSETCLLSFFDHLARVPYLFHSEHQDWPPYPSVCLFGLLSLRFSVDWSSMELRIRRTSLFNCMVSLQRCYMPTRSTSVAFAFSYFDVPWRSPQ</sequence>